<dbReference type="FunFam" id="3.40.30.10:FF:000034">
    <property type="entry name" value="glutathione S-transferase 1"/>
    <property type="match status" value="1"/>
</dbReference>
<dbReference type="PANTHER" id="PTHR43969:SF2">
    <property type="entry name" value="GLUTATHIONE S TRANSFERASE D11, ISOFORM B"/>
    <property type="match status" value="1"/>
</dbReference>
<dbReference type="CDD" id="cd03177">
    <property type="entry name" value="GST_C_Delta_Epsilon"/>
    <property type="match status" value="1"/>
</dbReference>
<proteinExistence type="predicted"/>
<dbReference type="GO" id="GO:0006749">
    <property type="term" value="P:glutathione metabolic process"/>
    <property type="evidence" value="ECO:0007669"/>
    <property type="project" value="TreeGrafter"/>
</dbReference>
<dbReference type="Pfam" id="PF13409">
    <property type="entry name" value="GST_N_2"/>
    <property type="match status" value="1"/>
</dbReference>
<dbReference type="SFLD" id="SFLDG01153">
    <property type="entry name" value="Main.4:_Theta-like"/>
    <property type="match status" value="1"/>
</dbReference>
<name>A0A1B0B2N5_9MUSC</name>
<dbReference type="STRING" id="67801.A0A1B0B2N5"/>
<feature type="domain" description="GST N-terminal" evidence="2">
    <location>
        <begin position="39"/>
        <end position="120"/>
    </location>
</feature>
<dbReference type="EnsemblMetazoa" id="GPPI016964-RA">
    <property type="protein sequence ID" value="GPPI016964-PA"/>
    <property type="gene ID" value="GPPI016964"/>
</dbReference>
<reference evidence="5" key="1">
    <citation type="submission" date="2015-01" db="EMBL/GenBank/DDBJ databases">
        <authorList>
            <person name="Aksoy S."/>
            <person name="Warren W."/>
            <person name="Wilson R.K."/>
        </authorList>
    </citation>
    <scope>NUCLEOTIDE SEQUENCE [LARGE SCALE GENOMIC DNA]</scope>
    <source>
        <strain evidence="5">IAEA</strain>
    </source>
</reference>
<dbReference type="InterPro" id="IPR036249">
    <property type="entry name" value="Thioredoxin-like_sf"/>
</dbReference>
<evidence type="ECO:0008006" key="6">
    <source>
        <dbReference type="Google" id="ProtNLM"/>
    </source>
</evidence>
<dbReference type="InterPro" id="IPR004045">
    <property type="entry name" value="Glutathione_S-Trfase_N"/>
</dbReference>
<dbReference type="InterPro" id="IPR036282">
    <property type="entry name" value="Glutathione-S-Trfase_C_sf"/>
</dbReference>
<dbReference type="PROSITE" id="PS50404">
    <property type="entry name" value="GST_NTER"/>
    <property type="match status" value="1"/>
</dbReference>
<dbReference type="Gene3D" id="3.40.30.10">
    <property type="entry name" value="Glutaredoxin"/>
    <property type="match status" value="1"/>
</dbReference>
<dbReference type="SUPFAM" id="SSF52833">
    <property type="entry name" value="Thioredoxin-like"/>
    <property type="match status" value="1"/>
</dbReference>
<organism evidence="4 5">
    <name type="scientific">Glossina palpalis gambiensis</name>
    <dbReference type="NCBI Taxonomy" id="67801"/>
    <lineage>
        <taxon>Eukaryota</taxon>
        <taxon>Metazoa</taxon>
        <taxon>Ecdysozoa</taxon>
        <taxon>Arthropoda</taxon>
        <taxon>Hexapoda</taxon>
        <taxon>Insecta</taxon>
        <taxon>Pterygota</taxon>
        <taxon>Neoptera</taxon>
        <taxon>Endopterygota</taxon>
        <taxon>Diptera</taxon>
        <taxon>Brachycera</taxon>
        <taxon>Muscomorpha</taxon>
        <taxon>Hippoboscoidea</taxon>
        <taxon>Glossinidae</taxon>
        <taxon>Glossina</taxon>
    </lineage>
</organism>
<keyword evidence="5" id="KW-1185">Reference proteome</keyword>
<dbReference type="PANTHER" id="PTHR43969">
    <property type="entry name" value="GLUTATHIONE S TRANSFERASE D10, ISOFORM A-RELATED"/>
    <property type="match status" value="1"/>
</dbReference>
<reference evidence="4" key="2">
    <citation type="submission" date="2020-05" db="UniProtKB">
        <authorList>
            <consortium name="EnsemblMetazoa"/>
        </authorList>
    </citation>
    <scope>IDENTIFICATION</scope>
    <source>
        <strain evidence="4">IAEA</strain>
    </source>
</reference>
<protein>
    <recommendedName>
        <fullName evidence="6">Glutathione S-transferase D7</fullName>
    </recommendedName>
</protein>
<dbReference type="Gene3D" id="1.20.1050.10">
    <property type="match status" value="1"/>
</dbReference>
<dbReference type="SFLD" id="SFLDS00019">
    <property type="entry name" value="Glutathione_Transferase_(cytos"/>
    <property type="match status" value="1"/>
</dbReference>
<evidence type="ECO:0000259" key="2">
    <source>
        <dbReference type="PROSITE" id="PS50404"/>
    </source>
</evidence>
<feature type="domain" description="GST C-terminal" evidence="3">
    <location>
        <begin position="126"/>
        <end position="246"/>
    </location>
</feature>
<dbReference type="InterPro" id="IPR010987">
    <property type="entry name" value="Glutathione-S-Trfase_C-like"/>
</dbReference>
<evidence type="ECO:0000313" key="5">
    <source>
        <dbReference type="Proteomes" id="UP000092460"/>
    </source>
</evidence>
<dbReference type="VEuPathDB" id="VectorBase:GPPI016964"/>
<dbReference type="GO" id="GO:0004364">
    <property type="term" value="F:glutathione transferase activity"/>
    <property type="evidence" value="ECO:0007669"/>
    <property type="project" value="TreeGrafter"/>
</dbReference>
<sequence>MCLVEIPAQLAAELTAHLQDTKSVVKEFVYCLLIRGGDMAPTLYYLPPSPPCRSILLLAKLLDLELDLKVINILEGEQMKPEFVELNPQHCVPTMNDDGLVLWESRAILAYMAAAFGKDDSLYPKDIRIRALVDQRLMFDLGTLYQRMAEYYFPTMFMGAPFDESKKAKLSEALGWFDAILKGRNYAAADQFTIADLTLLVTLSQIDAFGFDLLPYARIKQWYRRCKNYLEPYDYEDINGSQALVLAQMLRSKIEECSCLYAQDRNSTAAQTSSEVVLNASMARHAKNGCYLIFIVGTKEEIVTFRFKIVQLRPHNVDA</sequence>
<accession>A0A1B0B2N5</accession>
<dbReference type="FunFam" id="1.20.1050.10:FF:000007">
    <property type="entry name" value="Glutathione S-transferase 1-1"/>
    <property type="match status" value="1"/>
</dbReference>
<dbReference type="SUPFAM" id="SSF47616">
    <property type="entry name" value="GST C-terminal domain-like"/>
    <property type="match status" value="1"/>
</dbReference>
<dbReference type="SFLD" id="SFLDG00358">
    <property type="entry name" value="Main_(cytGST)"/>
    <property type="match status" value="1"/>
</dbReference>
<dbReference type="Proteomes" id="UP000092460">
    <property type="component" value="Unassembled WGS sequence"/>
</dbReference>
<evidence type="ECO:0000259" key="3">
    <source>
        <dbReference type="PROSITE" id="PS50405"/>
    </source>
</evidence>
<dbReference type="Pfam" id="PF13410">
    <property type="entry name" value="GST_C_2"/>
    <property type="match status" value="1"/>
</dbReference>
<dbReference type="PROSITE" id="PS50405">
    <property type="entry name" value="GST_CTER"/>
    <property type="match status" value="1"/>
</dbReference>
<dbReference type="EMBL" id="JXJN01007685">
    <property type="status" value="NOT_ANNOTATED_CDS"/>
    <property type="molecule type" value="Genomic_DNA"/>
</dbReference>
<evidence type="ECO:0000313" key="4">
    <source>
        <dbReference type="EnsemblMetazoa" id="GPPI016964-PA"/>
    </source>
</evidence>
<dbReference type="InterPro" id="IPR040079">
    <property type="entry name" value="Glutathione_S-Trfase"/>
</dbReference>
<evidence type="ECO:0000256" key="1">
    <source>
        <dbReference type="ARBA" id="ARBA00011738"/>
    </source>
</evidence>
<comment type="subunit">
    <text evidence="1">Homodimer.</text>
</comment>
<dbReference type="AlphaFoldDB" id="A0A1B0B2N5"/>